<evidence type="ECO:0000256" key="4">
    <source>
        <dbReference type="ARBA" id="ARBA00038467"/>
    </source>
</evidence>
<feature type="compositionally biased region" description="Basic and acidic residues" evidence="7">
    <location>
        <begin position="721"/>
        <end position="758"/>
    </location>
</feature>
<dbReference type="GO" id="GO:0016459">
    <property type="term" value="C:myosin complex"/>
    <property type="evidence" value="ECO:0007669"/>
    <property type="project" value="InterPro"/>
</dbReference>
<keyword evidence="2" id="KW-0965">Cell junction</keyword>
<sequence length="1258" mass="143864">MSVPSSDRKTPVDYGVQIRFIKDLHDTRGGAPSGTRSSSKAVSSIPSSKYGVAVRVQGIAGQPYVVLKEGEKGDSYGVQLKPQPRDYSFPPAYNSLPRRREEGPAHGLPYPPGDGSPLRRAQSHGSLLERESVEDFDGHVRRPPGDGRSGSYGNLEGGLGIGGERGEPRSTVLSRVARNNWTGSYQSELNGSLGRDEGRGSSQNSSRESFPDSSTTSIPHQESPQSVDTKSLAPINRLISKFDGSGPGRQTRGRSGAREHFSLEERRHSHSTDTSENDPEISASPSLSSTTTNRYSSPPSSTTSSYSSLWRSSESVAKVTALPASRPNVSQSTVLSVAKETSPVTQTESQVTPDLLMDQDQSVEPSNEERQTKQMIYNILRQGNNESISATNRKVDLVFQKIQGLGSGSAPCEAWRKEKRDLEKRVADLQASLLEERKKTQMGSADQTLKAELEDCLDENLQLQEQLDRKKTELHQAHTELTQLRMERETAESQVRNLEDQLAGLQEELRRESESSGQVELLQTELMTVRAELAEAVTVHQRHEETLRQRERELTALKGALKDEVATHDREIEALREQYSKDMEKLRSSMEQVSQSQIGIEAERQRVNATVRSLQQQLEDCKEEGEHWREQFQTTRDELRTTKQELLQARLEKDEFEEELKELQERLVAMKEQMPDPNHTSTLIQDLENCRAELKQAKLELEKQRMEADKKRMEALSLKKASQEREAEQKYEMERLKGQSRKDKEDLAKALERAKQRPDPSVVQQLQEELQEARSQVEHLQNQLASSEQELQTHREQLSAVQAELHVHKDTKQELRESSARLKEKLARLETQLQTSMSRSSEAEQALEQENRGLCTQLEDSRRREARLSQENEELARRLDDREREREVLRKGTSELEEQKRALDRALDKANKEKEQLSLESQQQVLSLKTQLEEYRERSKKEQQEAQRQGRERMLELERSQGSLRTLQEEVNRLKKELLVCSEERDNAQLDKEMLTNRIKHLENELESQKGSHTDRTREVRILEDKVKHLQIELDEEKSSVELLTERVTRSRDQIDQLRSELMQERSSKQDLELDKNSLERQIKELKSRVADMEGQSRSSAGVSLLESKVQELEERLHSEEREKNGMVASQRRLERKLKELNITLDEERQQHSEQRDQLSLRVKALKRQVDESESEVERLDGLRRKALRELEEQLELKEALHARVTTLEAELKRKIQQSQRSLLDSSAVSSEDDDEDLYDPSSITSILTESNLQTSSC</sequence>
<evidence type="ECO:0000256" key="2">
    <source>
        <dbReference type="ARBA" id="ARBA00022427"/>
    </source>
</evidence>
<feature type="coiled-coil region" evidence="6">
    <location>
        <begin position="412"/>
        <end position="515"/>
    </location>
</feature>
<dbReference type="Proteomes" id="UP000694397">
    <property type="component" value="Chromosome 18"/>
</dbReference>
<gene>
    <name evidence="9" type="primary">cgn</name>
</gene>
<dbReference type="Pfam" id="PF01576">
    <property type="entry name" value="Myosin_tail_1"/>
    <property type="match status" value="1"/>
</dbReference>
<feature type="compositionally biased region" description="Polar residues" evidence="7">
    <location>
        <begin position="342"/>
        <end position="351"/>
    </location>
</feature>
<evidence type="ECO:0000256" key="7">
    <source>
        <dbReference type="SAM" id="MobiDB-lite"/>
    </source>
</evidence>
<feature type="region of interest" description="Disordered" evidence="7">
    <location>
        <begin position="74"/>
        <end position="170"/>
    </location>
</feature>
<evidence type="ECO:0000256" key="6">
    <source>
        <dbReference type="SAM" id="Coils"/>
    </source>
</evidence>
<dbReference type="PANTHER" id="PTHR46349:SF4">
    <property type="entry name" value="CINGULIN"/>
    <property type="match status" value="1"/>
</dbReference>
<dbReference type="CTD" id="561423"/>
<keyword evidence="3 6" id="KW-0175">Coiled coil</keyword>
<feature type="compositionally biased region" description="Basic and acidic residues" evidence="7">
    <location>
        <begin position="859"/>
        <end position="898"/>
    </location>
</feature>
<dbReference type="AlphaFoldDB" id="A0A8C9SCZ8"/>
<comment type="subcellular location">
    <subcellularLocation>
        <location evidence="1">Cell junction</location>
        <location evidence="1">Tight junction</location>
    </subcellularLocation>
</comment>
<reference evidence="9 10" key="1">
    <citation type="submission" date="2019-04" db="EMBL/GenBank/DDBJ databases">
        <authorList>
            <consortium name="Wellcome Sanger Institute Data Sharing"/>
        </authorList>
    </citation>
    <scope>NUCLEOTIDE SEQUENCE [LARGE SCALE GENOMIC DNA]</scope>
</reference>
<dbReference type="Ensembl" id="ENSSFOT00015033827.2">
    <property type="protein sequence ID" value="ENSSFOP00015033451.2"/>
    <property type="gene ID" value="ENSSFOG00015021353.2"/>
</dbReference>
<dbReference type="GeneTree" id="ENSGT00940000154489"/>
<evidence type="ECO:0000256" key="1">
    <source>
        <dbReference type="ARBA" id="ARBA00004435"/>
    </source>
</evidence>
<keyword evidence="10" id="KW-1185">Reference proteome</keyword>
<feature type="compositionally biased region" description="Gly residues" evidence="7">
    <location>
        <begin position="147"/>
        <end position="163"/>
    </location>
</feature>
<comment type="similarity">
    <text evidence="4">Belongs to the cingulin family.</text>
</comment>
<evidence type="ECO:0000313" key="9">
    <source>
        <dbReference type="Ensembl" id="ENSSFOP00015033451.2"/>
    </source>
</evidence>
<feature type="compositionally biased region" description="Basic and acidic residues" evidence="7">
    <location>
        <begin position="256"/>
        <end position="273"/>
    </location>
</feature>
<evidence type="ECO:0000313" key="10">
    <source>
        <dbReference type="Proteomes" id="UP000694397"/>
    </source>
</evidence>
<organism evidence="9 10">
    <name type="scientific">Scleropages formosus</name>
    <name type="common">Asian bonytongue</name>
    <name type="synonym">Osteoglossum formosum</name>
    <dbReference type="NCBI Taxonomy" id="113540"/>
    <lineage>
        <taxon>Eukaryota</taxon>
        <taxon>Metazoa</taxon>
        <taxon>Chordata</taxon>
        <taxon>Craniata</taxon>
        <taxon>Vertebrata</taxon>
        <taxon>Euteleostomi</taxon>
        <taxon>Actinopterygii</taxon>
        <taxon>Neopterygii</taxon>
        <taxon>Teleostei</taxon>
        <taxon>Osteoglossocephala</taxon>
        <taxon>Osteoglossomorpha</taxon>
        <taxon>Osteoglossiformes</taxon>
        <taxon>Osteoglossidae</taxon>
        <taxon>Scleropages</taxon>
    </lineage>
</organism>
<proteinExistence type="inferred from homology"/>
<feature type="compositionally biased region" description="Basic and acidic residues" evidence="7">
    <location>
        <begin position="127"/>
        <end position="145"/>
    </location>
</feature>
<dbReference type="Gene3D" id="1.10.287.1490">
    <property type="match status" value="1"/>
</dbReference>
<feature type="domain" description="Myosin tail" evidence="8">
    <location>
        <begin position="974"/>
        <end position="1211"/>
    </location>
</feature>
<dbReference type="PANTHER" id="PTHR46349">
    <property type="entry name" value="CINGULIN-LIKE PROTEIN 1-RELATED"/>
    <property type="match status" value="1"/>
</dbReference>
<dbReference type="GO" id="GO:0000226">
    <property type="term" value="P:microtubule cytoskeleton organization"/>
    <property type="evidence" value="ECO:0007669"/>
    <property type="project" value="TreeGrafter"/>
</dbReference>
<feature type="compositionally biased region" description="Low complexity" evidence="7">
    <location>
        <begin position="37"/>
        <end position="48"/>
    </location>
</feature>
<feature type="region of interest" description="Disordered" evidence="7">
    <location>
        <begin position="832"/>
        <end position="898"/>
    </location>
</feature>
<feature type="compositionally biased region" description="Polar residues" evidence="7">
    <location>
        <begin position="200"/>
        <end position="229"/>
    </location>
</feature>
<accession>A0A8C9SCZ8</accession>
<feature type="region of interest" description="Disordered" evidence="7">
    <location>
        <begin position="1219"/>
        <end position="1244"/>
    </location>
</feature>
<feature type="region of interest" description="Disordered" evidence="7">
    <location>
        <begin position="24"/>
        <end position="48"/>
    </location>
</feature>
<dbReference type="GO" id="GO:0005923">
    <property type="term" value="C:bicellular tight junction"/>
    <property type="evidence" value="ECO:0007669"/>
    <property type="project" value="TreeGrafter"/>
</dbReference>
<dbReference type="OrthoDB" id="6108017at2759"/>
<evidence type="ECO:0000256" key="3">
    <source>
        <dbReference type="ARBA" id="ARBA00023054"/>
    </source>
</evidence>
<keyword evidence="2" id="KW-0796">Tight junction</keyword>
<protein>
    <recommendedName>
        <fullName evidence="5">Cingulin</fullName>
    </recommendedName>
</protein>
<evidence type="ECO:0000259" key="8">
    <source>
        <dbReference type="Pfam" id="PF01576"/>
    </source>
</evidence>
<dbReference type="GO" id="GO:0008017">
    <property type="term" value="F:microtubule binding"/>
    <property type="evidence" value="ECO:0007669"/>
    <property type="project" value="TreeGrafter"/>
</dbReference>
<feature type="compositionally biased region" description="Low complexity" evidence="7">
    <location>
        <begin position="288"/>
        <end position="315"/>
    </location>
</feature>
<dbReference type="InterPro" id="IPR002928">
    <property type="entry name" value="Myosin_tail"/>
</dbReference>
<feature type="region of interest" description="Disordered" evidence="7">
    <location>
        <begin position="183"/>
        <end position="351"/>
    </location>
</feature>
<reference evidence="9" key="3">
    <citation type="submission" date="2025-09" db="UniProtKB">
        <authorList>
            <consortium name="Ensembl"/>
        </authorList>
    </citation>
    <scope>IDENTIFICATION</scope>
</reference>
<name>A0A8C9SCZ8_SCLFO</name>
<feature type="compositionally biased region" description="Polar residues" evidence="7">
    <location>
        <begin position="778"/>
        <end position="790"/>
    </location>
</feature>
<reference evidence="9" key="2">
    <citation type="submission" date="2025-08" db="UniProtKB">
        <authorList>
            <consortium name="Ensembl"/>
        </authorList>
    </citation>
    <scope>IDENTIFICATION</scope>
</reference>
<dbReference type="KEGG" id="sfm:108925936"/>
<feature type="region of interest" description="Disordered" evidence="7">
    <location>
        <begin position="712"/>
        <end position="797"/>
    </location>
</feature>
<evidence type="ECO:0000256" key="5">
    <source>
        <dbReference type="ARBA" id="ARBA00044075"/>
    </source>
</evidence>